<dbReference type="AlphaFoldDB" id="A0A5E4W5T8"/>
<reference evidence="1 2" key="1">
    <citation type="submission" date="2019-08" db="EMBL/GenBank/DDBJ databases">
        <authorList>
            <person name="Peeters C."/>
        </authorList>
    </citation>
    <scope>NUCLEOTIDE SEQUENCE [LARGE SCALE GENOMIC DNA]</scope>
    <source>
        <strain evidence="1 2">LMG 31107</strain>
    </source>
</reference>
<dbReference type="Proteomes" id="UP000396788">
    <property type="component" value="Unassembled WGS sequence"/>
</dbReference>
<evidence type="ECO:0000313" key="1">
    <source>
        <dbReference type="EMBL" id="VVE18600.1"/>
    </source>
</evidence>
<evidence type="ECO:0000313" key="2">
    <source>
        <dbReference type="Proteomes" id="UP000396788"/>
    </source>
</evidence>
<name>A0A5E4W5T8_9BURK</name>
<proteinExistence type="predicted"/>
<accession>A0A5E4W5T8</accession>
<organism evidence="1 2">
    <name type="scientific">Pandoraea cepalis</name>
    <dbReference type="NCBI Taxonomy" id="2508294"/>
    <lineage>
        <taxon>Bacteria</taxon>
        <taxon>Pseudomonadati</taxon>
        <taxon>Pseudomonadota</taxon>
        <taxon>Betaproteobacteria</taxon>
        <taxon>Burkholderiales</taxon>
        <taxon>Burkholderiaceae</taxon>
        <taxon>Pandoraea</taxon>
    </lineage>
</organism>
<protein>
    <submittedName>
        <fullName evidence="1">Uncharacterized protein</fullName>
    </submittedName>
</protein>
<dbReference type="EMBL" id="CABPRY010000006">
    <property type="protein sequence ID" value="VVE18600.1"/>
    <property type="molecule type" value="Genomic_DNA"/>
</dbReference>
<sequence length="83" mass="9380">MGINNTGFARCKFCGAEYRLFTIFNRDMQGLCKTWKRRHEHACAKRTPAQRRLWARKYAGKDTTESSLTVDLAHAGFGGTPLG</sequence>
<gene>
    <name evidence="1" type="ORF">PCE31107_03029</name>
</gene>